<dbReference type="Proteomes" id="UP000492821">
    <property type="component" value="Unassembled WGS sequence"/>
</dbReference>
<proteinExistence type="predicted"/>
<evidence type="ECO:0000256" key="2">
    <source>
        <dbReference type="SAM" id="SignalP"/>
    </source>
</evidence>
<keyword evidence="1" id="KW-0812">Transmembrane</keyword>
<feature type="chain" id="PRO_5028954120" evidence="2">
    <location>
        <begin position="20"/>
        <end position="129"/>
    </location>
</feature>
<keyword evidence="1" id="KW-1133">Transmembrane helix</keyword>
<keyword evidence="1" id="KW-0472">Membrane</keyword>
<protein>
    <submittedName>
        <fullName evidence="4">Uncharacterized protein</fullName>
    </submittedName>
</protein>
<sequence>MIATMYFVTAAILAYFANANEQWKPLSMMGVMKNPKQLGPEKCSNPTNSTIDFVLQLLDLDLSNLGDTTNPCNSSPDTASYVNLIIGVIAFIFLGVVWIVGFVVYVRAMARRRRQYCSEVNGVRYSRSK</sequence>
<accession>A0A7E4WA59</accession>
<evidence type="ECO:0000313" key="4">
    <source>
        <dbReference type="WBParaSite" id="Pan_g8787.t1"/>
    </source>
</evidence>
<keyword evidence="3" id="KW-1185">Reference proteome</keyword>
<evidence type="ECO:0000313" key="3">
    <source>
        <dbReference type="Proteomes" id="UP000492821"/>
    </source>
</evidence>
<dbReference type="WBParaSite" id="Pan_g8787.t1">
    <property type="protein sequence ID" value="Pan_g8787.t1"/>
    <property type="gene ID" value="Pan_g8787"/>
</dbReference>
<feature type="signal peptide" evidence="2">
    <location>
        <begin position="1"/>
        <end position="19"/>
    </location>
</feature>
<keyword evidence="2" id="KW-0732">Signal</keyword>
<feature type="transmembrane region" description="Helical" evidence="1">
    <location>
        <begin position="84"/>
        <end position="106"/>
    </location>
</feature>
<dbReference type="AlphaFoldDB" id="A0A7E4WA59"/>
<reference evidence="3" key="1">
    <citation type="journal article" date="2013" name="Genetics">
        <title>The draft genome and transcriptome of Panagrellus redivivus are shaped by the harsh demands of a free-living lifestyle.</title>
        <authorList>
            <person name="Srinivasan J."/>
            <person name="Dillman A.R."/>
            <person name="Macchietto M.G."/>
            <person name="Heikkinen L."/>
            <person name="Lakso M."/>
            <person name="Fracchia K.M."/>
            <person name="Antoshechkin I."/>
            <person name="Mortazavi A."/>
            <person name="Wong G."/>
            <person name="Sternberg P.W."/>
        </authorList>
    </citation>
    <scope>NUCLEOTIDE SEQUENCE [LARGE SCALE GENOMIC DNA]</scope>
    <source>
        <strain evidence="3">MT8872</strain>
    </source>
</reference>
<name>A0A7E4WA59_PANRE</name>
<evidence type="ECO:0000256" key="1">
    <source>
        <dbReference type="SAM" id="Phobius"/>
    </source>
</evidence>
<reference evidence="4" key="2">
    <citation type="submission" date="2020-10" db="UniProtKB">
        <authorList>
            <consortium name="WormBaseParasite"/>
        </authorList>
    </citation>
    <scope>IDENTIFICATION</scope>
</reference>
<organism evidence="3 4">
    <name type="scientific">Panagrellus redivivus</name>
    <name type="common">Microworm</name>
    <dbReference type="NCBI Taxonomy" id="6233"/>
    <lineage>
        <taxon>Eukaryota</taxon>
        <taxon>Metazoa</taxon>
        <taxon>Ecdysozoa</taxon>
        <taxon>Nematoda</taxon>
        <taxon>Chromadorea</taxon>
        <taxon>Rhabditida</taxon>
        <taxon>Tylenchina</taxon>
        <taxon>Panagrolaimomorpha</taxon>
        <taxon>Panagrolaimoidea</taxon>
        <taxon>Panagrolaimidae</taxon>
        <taxon>Panagrellus</taxon>
    </lineage>
</organism>